<keyword evidence="5" id="KW-0830">Ubiquinone</keyword>
<protein>
    <recommendedName>
        <fullName evidence="5">NADH-quinone oxidoreductase subunit N</fullName>
        <ecNumber evidence="5">7.1.1.-</ecNumber>
    </recommendedName>
    <alternativeName>
        <fullName evidence="5">NADH dehydrogenase I subunit N</fullName>
    </alternativeName>
    <alternativeName>
        <fullName evidence="5">NDH-1 subunit N</fullName>
    </alternativeName>
</protein>
<keyword evidence="5" id="KW-1278">Translocase</keyword>
<evidence type="ECO:0000256" key="4">
    <source>
        <dbReference type="ARBA" id="ARBA00023136"/>
    </source>
</evidence>
<evidence type="ECO:0000256" key="6">
    <source>
        <dbReference type="RuleBase" id="RU000320"/>
    </source>
</evidence>
<feature type="transmembrane region" description="Helical" evidence="5">
    <location>
        <begin position="153"/>
        <end position="174"/>
    </location>
</feature>
<feature type="transmembrane region" description="Helical" evidence="5">
    <location>
        <begin position="194"/>
        <end position="221"/>
    </location>
</feature>
<dbReference type="AlphaFoldDB" id="A0A7C3SJA6"/>
<keyword evidence="5" id="KW-0520">NAD</keyword>
<feature type="transmembrane region" description="Helical" evidence="5">
    <location>
        <begin position="67"/>
        <end position="87"/>
    </location>
</feature>
<dbReference type="EC" id="7.1.1.-" evidence="5"/>
<feature type="transmembrane region" description="Helical" evidence="5">
    <location>
        <begin position="358"/>
        <end position="375"/>
    </location>
</feature>
<comment type="function">
    <text evidence="5">NDH-1 shuttles electrons from NADH, via FMN and iron-sulfur (Fe-S) centers, to quinones in the respiratory chain. The immediate electron acceptor for the enzyme in this species is believed to be ubiquinone. Couples the redox reaction to proton translocation (for every two electrons transferred, four hydrogen ions are translocated across the cytoplasmic membrane), and thus conserves the redox energy in a proton gradient.</text>
</comment>
<dbReference type="GO" id="GO:0050136">
    <property type="term" value="F:NADH dehydrogenase (quinone) (non-electrogenic) activity"/>
    <property type="evidence" value="ECO:0007669"/>
    <property type="project" value="UniProtKB-UniRule"/>
</dbReference>
<feature type="transmembrane region" description="Helical" evidence="5">
    <location>
        <begin position="317"/>
        <end position="337"/>
    </location>
</feature>
<keyword evidence="5" id="KW-0813">Transport</keyword>
<comment type="subcellular location">
    <subcellularLocation>
        <location evidence="5">Cell membrane</location>
        <topology evidence="5">Multi-pass membrane protein</topology>
    </subcellularLocation>
    <subcellularLocation>
        <location evidence="1">Endomembrane system</location>
        <topology evidence="1">Multi-pass membrane protein</topology>
    </subcellularLocation>
    <subcellularLocation>
        <location evidence="6">Membrane</location>
        <topology evidence="6">Multi-pass membrane protein</topology>
    </subcellularLocation>
</comment>
<keyword evidence="2 5" id="KW-0812">Transmembrane</keyword>
<feature type="transmembrane region" description="Helical" evidence="5">
    <location>
        <begin position="395"/>
        <end position="415"/>
    </location>
</feature>
<evidence type="ECO:0000313" key="8">
    <source>
        <dbReference type="EMBL" id="HGB14926.1"/>
    </source>
</evidence>
<keyword evidence="5" id="KW-1003">Cell membrane</keyword>
<gene>
    <name evidence="5" type="primary">nuoN</name>
    <name evidence="8" type="ORF">ENV62_06810</name>
</gene>
<dbReference type="HAMAP" id="MF_00445">
    <property type="entry name" value="NDH1_NuoN_1"/>
    <property type="match status" value="1"/>
</dbReference>
<reference evidence="8" key="1">
    <citation type="journal article" date="2020" name="mSystems">
        <title>Genome- and Community-Level Interaction Insights into Carbon Utilization and Element Cycling Functions of Hydrothermarchaeota in Hydrothermal Sediment.</title>
        <authorList>
            <person name="Zhou Z."/>
            <person name="Liu Y."/>
            <person name="Xu W."/>
            <person name="Pan J."/>
            <person name="Luo Z.H."/>
            <person name="Li M."/>
        </authorList>
    </citation>
    <scope>NUCLEOTIDE SEQUENCE [LARGE SCALE GENOMIC DNA]</scope>
    <source>
        <strain evidence="8">SpSt-776</strain>
    </source>
</reference>
<name>A0A7C3SJA6_9BACT</name>
<comment type="caution">
    <text evidence="8">The sequence shown here is derived from an EMBL/GenBank/DDBJ whole genome shotgun (WGS) entry which is preliminary data.</text>
</comment>
<dbReference type="NCBIfam" id="TIGR01770">
    <property type="entry name" value="NDH_I_N"/>
    <property type="match status" value="1"/>
</dbReference>
<dbReference type="GO" id="GO:0008137">
    <property type="term" value="F:NADH dehydrogenase (ubiquinone) activity"/>
    <property type="evidence" value="ECO:0007669"/>
    <property type="project" value="InterPro"/>
</dbReference>
<dbReference type="InterPro" id="IPR001750">
    <property type="entry name" value="ND/Mrp_TM"/>
</dbReference>
<feature type="transmembrane region" description="Helical" evidence="5">
    <location>
        <begin position="440"/>
        <end position="459"/>
    </location>
</feature>
<feature type="transmembrane region" description="Helical" evidence="5">
    <location>
        <begin position="122"/>
        <end position="141"/>
    </location>
</feature>
<dbReference type="PANTHER" id="PTHR22773">
    <property type="entry name" value="NADH DEHYDROGENASE"/>
    <property type="match status" value="1"/>
</dbReference>
<feature type="transmembrane region" description="Helical" evidence="5">
    <location>
        <begin position="99"/>
        <end position="116"/>
    </location>
</feature>
<dbReference type="GO" id="GO:0005886">
    <property type="term" value="C:plasma membrane"/>
    <property type="evidence" value="ECO:0007669"/>
    <property type="project" value="UniProtKB-SubCell"/>
</dbReference>
<sequence length="471" mass="51425">MTMLLFGPELYFFCLALVLFFFSLRRTPKVKTDHTVATVLAGVGFLVALACLFQKGDLFFQAYRVDLFSQIFKAALALGLFLVFMISRNLPAIEERLHAEFYLFLTTCTLGMMMLVSSVELLTIYVSLELSSYSLYILVPLRKGDDIDVEAGIKYLFIGAVSSGFMLFGLSYIFGATHSTYLADIIPRMPQLLASPIGLVGVLLALAGFFFKLSVFPFHFWAPDVYQGGANQVVTFIATASKAAAVALVLRLAALGASAGYDFAQALVILSIISMTLGNLVAIVQKDFKRMLAYSSIAHAGYVLMGVLAFTEVGYASAIYYALAYLIMNFTVFMVLNEVARDGRDLKIAELAGLYHRSPLLSMSLILGIFALAGVPPSIGFTGKLLLFTSAMNQGYFLLVLIGAVNGTISLYYYLKVVYAAYFVPGQGLPTIELSWPSRFLNYALCASIIGFGVFPNFIVELARSAVKAVL</sequence>
<feature type="transmembrane region" description="Helical" evidence="5">
    <location>
        <begin position="291"/>
        <end position="311"/>
    </location>
</feature>
<comment type="catalytic activity">
    <reaction evidence="5">
        <text>a quinone + NADH + 5 H(+)(in) = a quinol + NAD(+) + 4 H(+)(out)</text>
        <dbReference type="Rhea" id="RHEA:57888"/>
        <dbReference type="ChEBI" id="CHEBI:15378"/>
        <dbReference type="ChEBI" id="CHEBI:24646"/>
        <dbReference type="ChEBI" id="CHEBI:57540"/>
        <dbReference type="ChEBI" id="CHEBI:57945"/>
        <dbReference type="ChEBI" id="CHEBI:132124"/>
    </reaction>
</comment>
<feature type="transmembrane region" description="Helical" evidence="5">
    <location>
        <begin position="6"/>
        <end position="24"/>
    </location>
</feature>
<evidence type="ECO:0000259" key="7">
    <source>
        <dbReference type="Pfam" id="PF00361"/>
    </source>
</evidence>
<keyword evidence="4 5" id="KW-0472">Membrane</keyword>
<evidence type="ECO:0000256" key="2">
    <source>
        <dbReference type="ARBA" id="ARBA00022692"/>
    </source>
</evidence>
<dbReference type="GO" id="GO:0042773">
    <property type="term" value="P:ATP synthesis coupled electron transport"/>
    <property type="evidence" value="ECO:0007669"/>
    <property type="project" value="InterPro"/>
</dbReference>
<proteinExistence type="inferred from homology"/>
<evidence type="ECO:0000256" key="3">
    <source>
        <dbReference type="ARBA" id="ARBA00022989"/>
    </source>
</evidence>
<accession>A0A7C3SJA6</accession>
<keyword evidence="5" id="KW-0874">Quinone</keyword>
<dbReference type="GO" id="GO:0048038">
    <property type="term" value="F:quinone binding"/>
    <property type="evidence" value="ECO:0007669"/>
    <property type="project" value="UniProtKB-KW"/>
</dbReference>
<comment type="similarity">
    <text evidence="5">Belongs to the complex I subunit 2 family.</text>
</comment>
<dbReference type="GO" id="GO:0012505">
    <property type="term" value="C:endomembrane system"/>
    <property type="evidence" value="ECO:0007669"/>
    <property type="project" value="UniProtKB-SubCell"/>
</dbReference>
<comment type="subunit">
    <text evidence="5">NDH-1 is composed of 14 different subunits. Subunits NuoA, H, J, K, L, M, N constitute the membrane sector of the complex.</text>
</comment>
<dbReference type="Pfam" id="PF00361">
    <property type="entry name" value="Proton_antipo_M"/>
    <property type="match status" value="1"/>
</dbReference>
<evidence type="ECO:0000256" key="1">
    <source>
        <dbReference type="ARBA" id="ARBA00004127"/>
    </source>
</evidence>
<feature type="domain" description="NADH:quinone oxidoreductase/Mrp antiporter transmembrane" evidence="7">
    <location>
        <begin position="119"/>
        <end position="409"/>
    </location>
</feature>
<feature type="transmembrane region" description="Helical" evidence="5">
    <location>
        <begin position="233"/>
        <end position="257"/>
    </location>
</feature>
<feature type="transmembrane region" description="Helical" evidence="5">
    <location>
        <begin position="263"/>
        <end position="284"/>
    </location>
</feature>
<evidence type="ECO:0000256" key="5">
    <source>
        <dbReference type="HAMAP-Rule" id="MF_00445"/>
    </source>
</evidence>
<dbReference type="InterPro" id="IPR010096">
    <property type="entry name" value="NADH-Q_OxRdtase_suN/2"/>
</dbReference>
<keyword evidence="3 5" id="KW-1133">Transmembrane helix</keyword>
<feature type="transmembrane region" description="Helical" evidence="5">
    <location>
        <begin position="36"/>
        <end position="55"/>
    </location>
</feature>
<dbReference type="EMBL" id="DTHB01000046">
    <property type="protein sequence ID" value="HGB14926.1"/>
    <property type="molecule type" value="Genomic_DNA"/>
</dbReference>
<organism evidence="8">
    <name type="scientific">Desulfobacca acetoxidans</name>
    <dbReference type="NCBI Taxonomy" id="60893"/>
    <lineage>
        <taxon>Bacteria</taxon>
        <taxon>Pseudomonadati</taxon>
        <taxon>Thermodesulfobacteriota</taxon>
        <taxon>Desulfobaccia</taxon>
        <taxon>Desulfobaccales</taxon>
        <taxon>Desulfobaccaceae</taxon>
        <taxon>Desulfobacca</taxon>
    </lineage>
</organism>